<keyword evidence="2" id="KW-0732">Signal</keyword>
<dbReference type="Proteomes" id="UP000244335">
    <property type="component" value="Unassembled WGS sequence"/>
</dbReference>
<gene>
    <name evidence="3" type="ORF">DC430_00245</name>
</gene>
<sequence>MKARLLSFALLFFPASFALADCPTPADASFAAAAKAKFDCSSSLPLKGHETDRKFQIHYDFPKTLPDNSKLPWLAVDPFKNPADYMQSILNYVMKVNARPDVDWRIEDNKEEQWCDAPWFFMLREPLRGMTTERWSRPKELHALQMDWERNFAVGIYNDVACYGFGQIWGDPAFPKTRDFAFAEGAVSAKMLFTTATPSSVPYLAGSKEWDVAGQKDGGVMTMRLLQLDLSVKDKRSPNGWFFGTFMYNAMQPGNTPYERLVPVGLIWGSDPGLNAKAYLEQAATPKESWVNPDVASMFYALPRQNLGLFGRANGPVDNPTSACITCHQRANDWGTAVLPDTPEATQAAALLPDVPANPYDDAAIAAYFRNIGTNSPVANTQSLDYVLQVSKGIAAFRNWVKTDFPDHAASTTDVTPYPFKPAEARVLAPADANTARPDENERDPTGRLFLR</sequence>
<name>A0AA92HBL7_RHIRH</name>
<feature type="region of interest" description="Disordered" evidence="1">
    <location>
        <begin position="429"/>
        <end position="452"/>
    </location>
</feature>
<dbReference type="AlphaFoldDB" id="A0AA92HBL7"/>
<evidence type="ECO:0000313" key="3">
    <source>
        <dbReference type="EMBL" id="PVE57308.1"/>
    </source>
</evidence>
<feature type="chain" id="PRO_5041688073" description="Cytochrome c domain-containing protein" evidence="2">
    <location>
        <begin position="21"/>
        <end position="452"/>
    </location>
</feature>
<feature type="compositionally biased region" description="Basic and acidic residues" evidence="1">
    <location>
        <begin position="437"/>
        <end position="446"/>
    </location>
</feature>
<accession>A0AA92HBL7</accession>
<comment type="caution">
    <text evidence="3">The sequence shown here is derived from an EMBL/GenBank/DDBJ whole genome shotgun (WGS) entry which is preliminary data.</text>
</comment>
<dbReference type="EMBL" id="QDFR01000001">
    <property type="protein sequence ID" value="PVE57308.1"/>
    <property type="molecule type" value="Genomic_DNA"/>
</dbReference>
<protein>
    <recommendedName>
        <fullName evidence="5">Cytochrome c domain-containing protein</fullName>
    </recommendedName>
</protein>
<feature type="signal peptide" evidence="2">
    <location>
        <begin position="1"/>
        <end position="20"/>
    </location>
</feature>
<evidence type="ECO:0000313" key="4">
    <source>
        <dbReference type="Proteomes" id="UP000244335"/>
    </source>
</evidence>
<evidence type="ECO:0000256" key="1">
    <source>
        <dbReference type="SAM" id="MobiDB-lite"/>
    </source>
</evidence>
<evidence type="ECO:0008006" key="5">
    <source>
        <dbReference type="Google" id="ProtNLM"/>
    </source>
</evidence>
<proteinExistence type="predicted"/>
<evidence type="ECO:0000256" key="2">
    <source>
        <dbReference type="SAM" id="SignalP"/>
    </source>
</evidence>
<reference evidence="3 4" key="1">
    <citation type="submission" date="2018-04" db="EMBL/GenBank/DDBJ databases">
        <authorList>
            <person name="Hagen T."/>
        </authorList>
    </citation>
    <scope>NUCLEOTIDE SEQUENCE [LARGE SCALE GENOMIC DNA]</scope>
    <source>
        <strain evidence="3 4">TPD7009</strain>
    </source>
</reference>
<organism evidence="3 4">
    <name type="scientific">Rhizobium rhizogenes</name>
    <name type="common">Agrobacterium rhizogenes</name>
    <dbReference type="NCBI Taxonomy" id="359"/>
    <lineage>
        <taxon>Bacteria</taxon>
        <taxon>Pseudomonadati</taxon>
        <taxon>Pseudomonadota</taxon>
        <taxon>Alphaproteobacteria</taxon>
        <taxon>Hyphomicrobiales</taxon>
        <taxon>Rhizobiaceae</taxon>
        <taxon>Rhizobium/Agrobacterium group</taxon>
        <taxon>Rhizobium</taxon>
    </lineage>
</organism>